<organism evidence="1">
    <name type="scientific">Anguilla anguilla</name>
    <name type="common">European freshwater eel</name>
    <name type="synonym">Muraena anguilla</name>
    <dbReference type="NCBI Taxonomy" id="7936"/>
    <lineage>
        <taxon>Eukaryota</taxon>
        <taxon>Metazoa</taxon>
        <taxon>Chordata</taxon>
        <taxon>Craniata</taxon>
        <taxon>Vertebrata</taxon>
        <taxon>Euteleostomi</taxon>
        <taxon>Actinopterygii</taxon>
        <taxon>Neopterygii</taxon>
        <taxon>Teleostei</taxon>
        <taxon>Anguilliformes</taxon>
        <taxon>Anguillidae</taxon>
        <taxon>Anguilla</taxon>
    </lineage>
</organism>
<proteinExistence type="predicted"/>
<evidence type="ECO:0000313" key="1">
    <source>
        <dbReference type="EMBL" id="JAH41448.1"/>
    </source>
</evidence>
<dbReference type="AlphaFoldDB" id="A0A0E9SLR5"/>
<reference evidence="1" key="1">
    <citation type="submission" date="2014-11" db="EMBL/GenBank/DDBJ databases">
        <authorList>
            <person name="Amaro Gonzalez C."/>
        </authorList>
    </citation>
    <scope>NUCLEOTIDE SEQUENCE</scope>
</reference>
<name>A0A0E9SLR5_ANGAN</name>
<reference evidence="1" key="2">
    <citation type="journal article" date="2015" name="Fish Shellfish Immunol.">
        <title>Early steps in the European eel (Anguilla anguilla)-Vibrio vulnificus interaction in the gills: Role of the RtxA13 toxin.</title>
        <authorList>
            <person name="Callol A."/>
            <person name="Pajuelo D."/>
            <person name="Ebbesson L."/>
            <person name="Teles M."/>
            <person name="MacKenzie S."/>
            <person name="Amaro C."/>
        </authorList>
    </citation>
    <scope>NUCLEOTIDE SEQUENCE</scope>
</reference>
<protein>
    <submittedName>
        <fullName evidence="1">Uncharacterized protein</fullName>
    </submittedName>
</protein>
<dbReference type="EMBL" id="GBXM01067129">
    <property type="protein sequence ID" value="JAH41448.1"/>
    <property type="molecule type" value="Transcribed_RNA"/>
</dbReference>
<accession>A0A0E9SLR5</accession>
<sequence>MESFLIKCNTNMKEKTSLAIVGTSRETDLYIHRAIQIRDLAEKKAKTA</sequence>